<evidence type="ECO:0000256" key="1">
    <source>
        <dbReference type="ARBA" id="ARBA00006484"/>
    </source>
</evidence>
<dbReference type="EMBL" id="FMZZ01000013">
    <property type="protein sequence ID" value="SDD57514.1"/>
    <property type="molecule type" value="Genomic_DNA"/>
</dbReference>
<dbReference type="PANTHER" id="PTHR44196:SF1">
    <property type="entry name" value="DEHYDROGENASE_REDUCTASE SDR FAMILY MEMBER 7B"/>
    <property type="match status" value="1"/>
</dbReference>
<dbReference type="InterPro" id="IPR036291">
    <property type="entry name" value="NAD(P)-bd_dom_sf"/>
</dbReference>
<dbReference type="AlphaFoldDB" id="A0A1G6VVH1"/>
<dbReference type="GO" id="GO:0016020">
    <property type="term" value="C:membrane"/>
    <property type="evidence" value="ECO:0007669"/>
    <property type="project" value="TreeGrafter"/>
</dbReference>
<dbReference type="PRINTS" id="PR00080">
    <property type="entry name" value="SDRFAMILY"/>
</dbReference>
<dbReference type="SUPFAM" id="SSF51735">
    <property type="entry name" value="NAD(P)-binding Rossmann-fold domains"/>
    <property type="match status" value="1"/>
</dbReference>
<proteinExistence type="inferred from homology"/>
<accession>A0A1G6VVH1</accession>
<name>A0A1G6VVH1_9PSEU</name>
<protein>
    <submittedName>
        <fullName evidence="5">NADP-dependent 3-hydroxy acid dehydrogenase YdfG</fullName>
    </submittedName>
</protein>
<dbReference type="Proteomes" id="UP000199501">
    <property type="component" value="Unassembled WGS sequence"/>
</dbReference>
<comment type="similarity">
    <text evidence="1 3">Belongs to the short-chain dehydrogenases/reductases (SDR) family.</text>
</comment>
<dbReference type="InterPro" id="IPR020904">
    <property type="entry name" value="Sc_DH/Rdtase_CS"/>
</dbReference>
<keyword evidence="2" id="KW-0560">Oxidoreductase</keyword>
<dbReference type="CDD" id="cd05233">
    <property type="entry name" value="SDR_c"/>
    <property type="match status" value="1"/>
</dbReference>
<evidence type="ECO:0000313" key="5">
    <source>
        <dbReference type="EMBL" id="SDD57514.1"/>
    </source>
</evidence>
<keyword evidence="6" id="KW-1185">Reference proteome</keyword>
<dbReference type="InterPro" id="IPR002347">
    <property type="entry name" value="SDR_fam"/>
</dbReference>
<evidence type="ECO:0000256" key="2">
    <source>
        <dbReference type="ARBA" id="ARBA00023002"/>
    </source>
</evidence>
<dbReference type="Gene3D" id="3.40.50.720">
    <property type="entry name" value="NAD(P)-binding Rossmann-like Domain"/>
    <property type="match status" value="1"/>
</dbReference>
<dbReference type="FunFam" id="3.40.50.720:FF:000084">
    <property type="entry name" value="Short-chain dehydrogenase reductase"/>
    <property type="match status" value="1"/>
</dbReference>
<evidence type="ECO:0000313" key="6">
    <source>
        <dbReference type="Proteomes" id="UP000199501"/>
    </source>
</evidence>
<dbReference type="PROSITE" id="PS00061">
    <property type="entry name" value="ADH_SHORT"/>
    <property type="match status" value="1"/>
</dbReference>
<organism evidence="5 6">
    <name type="scientific">Actinokineospora iranica</name>
    <dbReference type="NCBI Taxonomy" id="1271860"/>
    <lineage>
        <taxon>Bacteria</taxon>
        <taxon>Bacillati</taxon>
        <taxon>Actinomycetota</taxon>
        <taxon>Actinomycetes</taxon>
        <taxon>Pseudonocardiales</taxon>
        <taxon>Pseudonocardiaceae</taxon>
        <taxon>Actinokineospora</taxon>
    </lineage>
</organism>
<dbReference type="PRINTS" id="PR00081">
    <property type="entry name" value="GDHRDH"/>
</dbReference>
<dbReference type="GO" id="GO:0016491">
    <property type="term" value="F:oxidoreductase activity"/>
    <property type="evidence" value="ECO:0007669"/>
    <property type="project" value="UniProtKB-KW"/>
</dbReference>
<reference evidence="6" key="1">
    <citation type="submission" date="2016-10" db="EMBL/GenBank/DDBJ databases">
        <authorList>
            <person name="Varghese N."/>
            <person name="Submissions S."/>
        </authorList>
    </citation>
    <scope>NUCLEOTIDE SEQUENCE [LARGE SCALE GENOMIC DNA]</scope>
    <source>
        <strain evidence="6">IBRC-M 10403</strain>
    </source>
</reference>
<dbReference type="RefSeq" id="WP_091454973.1">
    <property type="nucleotide sequence ID" value="NZ_FMZZ01000013.1"/>
</dbReference>
<dbReference type="STRING" id="1271860.SAMN05216174_113116"/>
<evidence type="ECO:0000256" key="4">
    <source>
        <dbReference type="SAM" id="MobiDB-lite"/>
    </source>
</evidence>
<dbReference type="PANTHER" id="PTHR44196">
    <property type="entry name" value="DEHYDROGENASE/REDUCTASE SDR FAMILY MEMBER 7B"/>
    <property type="match status" value="1"/>
</dbReference>
<gene>
    <name evidence="5" type="ORF">SAMN05216174_113116</name>
</gene>
<dbReference type="OrthoDB" id="9789398at2"/>
<sequence length="307" mass="31535">MSGPPGDPLSPVAPAGRADPADPAGEGDSADQAGSADPRLAGLTGSTVVVTGAAGGFGRAVSRALAQAGARVVLTGRDPDALDRAAAGLGVPADRVLAVPGDLTDPAAMDRVAAAALRRFGRVDALVNNAAVFGPLGPTWTLDERSWWHAMEVNLRGVLRGCRAVLPHMTAHRAGRIVNVVSSAGRTRWPLASAYSVSKAAVITLTENLAVELRRHAVSVFAYHPGLLDVGMAEDPHRFAERHGPAARAIAAWLRDQADSGGLTPLRTAVTTLALLLTGAADPLSGQYLTARDALAALACSRKADAR</sequence>
<dbReference type="Pfam" id="PF00106">
    <property type="entry name" value="adh_short"/>
    <property type="match status" value="1"/>
</dbReference>
<evidence type="ECO:0000256" key="3">
    <source>
        <dbReference type="RuleBase" id="RU000363"/>
    </source>
</evidence>
<feature type="region of interest" description="Disordered" evidence="4">
    <location>
        <begin position="1"/>
        <end position="39"/>
    </location>
</feature>
<feature type="compositionally biased region" description="Low complexity" evidence="4">
    <location>
        <begin position="12"/>
        <end position="31"/>
    </location>
</feature>